<dbReference type="KEGG" id="pdh:B9T62_01735"/>
<dbReference type="AlphaFoldDB" id="A0A2Z2KIK8"/>
<reference evidence="1 2" key="1">
    <citation type="submission" date="2017-06" db="EMBL/GenBank/DDBJ databases">
        <title>Complete genome sequence of Paenibacillus donghaensis KCTC 13049T isolated from East Sea sediment, South Korea.</title>
        <authorList>
            <person name="Jung B.K."/>
            <person name="Hong S.-J."/>
            <person name="Shin J.-H."/>
        </authorList>
    </citation>
    <scope>NUCLEOTIDE SEQUENCE [LARGE SCALE GENOMIC DNA]</scope>
    <source>
        <strain evidence="1 2">KCTC 13049</strain>
    </source>
</reference>
<gene>
    <name evidence="1" type="ORF">B9T62_01735</name>
</gene>
<keyword evidence="2" id="KW-1185">Reference proteome</keyword>
<protein>
    <submittedName>
        <fullName evidence="1">Uncharacterized protein</fullName>
    </submittedName>
</protein>
<evidence type="ECO:0000313" key="1">
    <source>
        <dbReference type="EMBL" id="ASA19651.1"/>
    </source>
</evidence>
<accession>A0A2Z2KIK8</accession>
<proteinExistence type="predicted"/>
<dbReference type="RefSeq" id="WP_087913675.1">
    <property type="nucleotide sequence ID" value="NZ_CP021780.1"/>
</dbReference>
<name>A0A2Z2KIK8_9BACL</name>
<sequence>MVSPSSQNYYAVQTRRYRPSRDGTPVFFEYGENFNKEQGQLNNRPCSLFVILMQAASKL</sequence>
<dbReference type="EMBL" id="CP021780">
    <property type="protein sequence ID" value="ASA19651.1"/>
    <property type="molecule type" value="Genomic_DNA"/>
</dbReference>
<evidence type="ECO:0000313" key="2">
    <source>
        <dbReference type="Proteomes" id="UP000249890"/>
    </source>
</evidence>
<dbReference type="Proteomes" id="UP000249890">
    <property type="component" value="Chromosome"/>
</dbReference>
<organism evidence="1 2">
    <name type="scientific">Paenibacillus donghaensis</name>
    <dbReference type="NCBI Taxonomy" id="414771"/>
    <lineage>
        <taxon>Bacteria</taxon>
        <taxon>Bacillati</taxon>
        <taxon>Bacillota</taxon>
        <taxon>Bacilli</taxon>
        <taxon>Bacillales</taxon>
        <taxon>Paenibacillaceae</taxon>
        <taxon>Paenibacillus</taxon>
    </lineage>
</organism>